<evidence type="ECO:0000313" key="1">
    <source>
        <dbReference type="EMBL" id="MYM21116.1"/>
    </source>
</evidence>
<name>A0A6L8K0X1_9BURK</name>
<sequence>MSSNIYTSIRSRMLTIIKAVSSEDRRFKSMEEFTRISGATWRTFWNRNSAPSGEMIESVSERWPQYAFWLATGGTDPLSGHVAPPGAECILEKINEEMPESTEYFMYQMKLLQPLRERTQAGLAKIGVTPDFEKSLRSLMDAKMNDEILKRMPLGAKFFETDSLDSPHSKEYEEVREQVMQDMRDHDLQELEEYRKRKLEAVSR</sequence>
<dbReference type="GO" id="GO:0003677">
    <property type="term" value="F:DNA binding"/>
    <property type="evidence" value="ECO:0007669"/>
    <property type="project" value="InterPro"/>
</dbReference>
<protein>
    <submittedName>
        <fullName evidence="1">Uncharacterized protein</fullName>
    </submittedName>
</protein>
<comment type="caution">
    <text evidence="1">The sequence shown here is derived from an EMBL/GenBank/DDBJ whole genome shotgun (WGS) entry which is preliminary data.</text>
</comment>
<dbReference type="EMBL" id="WWCN01000001">
    <property type="protein sequence ID" value="MYM21116.1"/>
    <property type="molecule type" value="Genomic_DNA"/>
</dbReference>
<reference evidence="1 2" key="1">
    <citation type="submission" date="2019-12" db="EMBL/GenBank/DDBJ databases">
        <title>Novel species isolated from a subtropical stream in China.</title>
        <authorList>
            <person name="Lu H."/>
        </authorList>
    </citation>
    <scope>NUCLEOTIDE SEQUENCE [LARGE SCALE GENOMIC DNA]</scope>
    <source>
        <strain evidence="1 2">FT135W</strain>
    </source>
</reference>
<organism evidence="1 2">
    <name type="scientific">Duganella flavida</name>
    <dbReference type="NCBI Taxonomy" id="2692175"/>
    <lineage>
        <taxon>Bacteria</taxon>
        <taxon>Pseudomonadati</taxon>
        <taxon>Pseudomonadota</taxon>
        <taxon>Betaproteobacteria</taxon>
        <taxon>Burkholderiales</taxon>
        <taxon>Oxalobacteraceae</taxon>
        <taxon>Telluria group</taxon>
        <taxon>Duganella</taxon>
    </lineage>
</organism>
<accession>A0A6L8K0X1</accession>
<evidence type="ECO:0000313" key="2">
    <source>
        <dbReference type="Proteomes" id="UP000479335"/>
    </source>
</evidence>
<gene>
    <name evidence="1" type="ORF">GTP46_00440</name>
</gene>
<dbReference type="Gene3D" id="1.10.260.40">
    <property type="entry name" value="lambda repressor-like DNA-binding domains"/>
    <property type="match status" value="1"/>
</dbReference>
<proteinExistence type="predicted"/>
<dbReference type="Proteomes" id="UP000479335">
    <property type="component" value="Unassembled WGS sequence"/>
</dbReference>
<keyword evidence="2" id="KW-1185">Reference proteome</keyword>
<dbReference type="InterPro" id="IPR010982">
    <property type="entry name" value="Lambda_DNA-bd_dom_sf"/>
</dbReference>
<dbReference type="AlphaFoldDB" id="A0A6L8K0X1"/>